<reference evidence="4" key="2">
    <citation type="submission" date="2015-01" db="EMBL/GenBank/DDBJ databases">
        <title>Evolutionary Origins and Diversification of the Mycorrhizal Mutualists.</title>
        <authorList>
            <consortium name="DOE Joint Genome Institute"/>
            <consortium name="Mycorrhizal Genomics Consortium"/>
            <person name="Kohler A."/>
            <person name="Kuo A."/>
            <person name="Nagy L.G."/>
            <person name="Floudas D."/>
            <person name="Copeland A."/>
            <person name="Barry K.W."/>
            <person name="Cichocki N."/>
            <person name="Veneault-Fourrey C."/>
            <person name="LaButti K."/>
            <person name="Lindquist E.A."/>
            <person name="Lipzen A."/>
            <person name="Lundell T."/>
            <person name="Morin E."/>
            <person name="Murat C."/>
            <person name="Riley R."/>
            <person name="Ohm R."/>
            <person name="Sun H."/>
            <person name="Tunlid A."/>
            <person name="Henrissat B."/>
            <person name="Grigoriev I.V."/>
            <person name="Hibbett D.S."/>
            <person name="Martin F."/>
        </authorList>
    </citation>
    <scope>NUCLEOTIDE SEQUENCE [LARGE SCALE GENOMIC DNA]</scope>
    <source>
        <strain evidence="4">LaAM-08-1</strain>
    </source>
</reference>
<reference evidence="3 4" key="1">
    <citation type="submission" date="2014-04" db="EMBL/GenBank/DDBJ databases">
        <authorList>
            <consortium name="DOE Joint Genome Institute"/>
            <person name="Kuo A."/>
            <person name="Kohler A."/>
            <person name="Nagy L.G."/>
            <person name="Floudas D."/>
            <person name="Copeland A."/>
            <person name="Barry K.W."/>
            <person name="Cichocki N."/>
            <person name="Veneault-Fourrey C."/>
            <person name="LaButti K."/>
            <person name="Lindquist E.A."/>
            <person name="Lipzen A."/>
            <person name="Lundell T."/>
            <person name="Morin E."/>
            <person name="Murat C."/>
            <person name="Sun H."/>
            <person name="Tunlid A."/>
            <person name="Henrissat B."/>
            <person name="Grigoriev I.V."/>
            <person name="Hibbett D.S."/>
            <person name="Martin F."/>
            <person name="Nordberg H.P."/>
            <person name="Cantor M.N."/>
            <person name="Hua S.X."/>
        </authorList>
    </citation>
    <scope>NUCLEOTIDE SEQUENCE [LARGE SCALE GENOMIC DNA]</scope>
    <source>
        <strain evidence="3 4">LaAM-08-1</strain>
    </source>
</reference>
<evidence type="ECO:0000259" key="2">
    <source>
        <dbReference type="PROSITE" id="PS51471"/>
    </source>
</evidence>
<dbReference type="InterPro" id="IPR027450">
    <property type="entry name" value="AlkB-like"/>
</dbReference>
<dbReference type="Pfam" id="PF13532">
    <property type="entry name" value="2OG-FeII_Oxy_2"/>
    <property type="match status" value="1"/>
</dbReference>
<dbReference type="PROSITE" id="PS51471">
    <property type="entry name" value="FE2OG_OXY"/>
    <property type="match status" value="1"/>
</dbReference>
<dbReference type="PANTHER" id="PTHR21052:SF0">
    <property type="entry name" value="ALPHA-KETOGLUTARATE-DEPENDENT DIOXYGENASE ALKB HOMOLOG 7, MITOCHONDRIAL"/>
    <property type="match status" value="1"/>
</dbReference>
<dbReference type="InterPro" id="IPR032870">
    <property type="entry name" value="ALKBH7-like"/>
</dbReference>
<evidence type="ECO:0000313" key="3">
    <source>
        <dbReference type="EMBL" id="KIK03853.1"/>
    </source>
</evidence>
<dbReference type="InterPro" id="IPR005123">
    <property type="entry name" value="Oxoglu/Fe-dep_dioxygenase_dom"/>
</dbReference>
<dbReference type="OrthoDB" id="412814at2759"/>
<dbReference type="Gene3D" id="2.60.120.590">
    <property type="entry name" value="Alpha-ketoglutarate-dependent dioxygenase AlkB-like"/>
    <property type="match status" value="1"/>
</dbReference>
<dbReference type="GO" id="GO:0006974">
    <property type="term" value="P:DNA damage response"/>
    <property type="evidence" value="ECO:0007669"/>
    <property type="project" value="InterPro"/>
</dbReference>
<dbReference type="SUPFAM" id="SSF51197">
    <property type="entry name" value="Clavaminate synthase-like"/>
    <property type="match status" value="1"/>
</dbReference>
<evidence type="ECO:0000313" key="4">
    <source>
        <dbReference type="Proteomes" id="UP000054477"/>
    </source>
</evidence>
<dbReference type="EMBL" id="KN838575">
    <property type="protein sequence ID" value="KIK03853.1"/>
    <property type="molecule type" value="Genomic_DNA"/>
</dbReference>
<organism evidence="3 4">
    <name type="scientific">Laccaria amethystina LaAM-08-1</name>
    <dbReference type="NCBI Taxonomy" id="1095629"/>
    <lineage>
        <taxon>Eukaryota</taxon>
        <taxon>Fungi</taxon>
        <taxon>Dikarya</taxon>
        <taxon>Basidiomycota</taxon>
        <taxon>Agaricomycotina</taxon>
        <taxon>Agaricomycetes</taxon>
        <taxon>Agaricomycetidae</taxon>
        <taxon>Agaricales</taxon>
        <taxon>Agaricineae</taxon>
        <taxon>Hydnangiaceae</taxon>
        <taxon>Laccaria</taxon>
    </lineage>
</organism>
<dbReference type="GO" id="GO:0005759">
    <property type="term" value="C:mitochondrial matrix"/>
    <property type="evidence" value="ECO:0007669"/>
    <property type="project" value="TreeGrafter"/>
</dbReference>
<dbReference type="Proteomes" id="UP000054477">
    <property type="component" value="Unassembled WGS sequence"/>
</dbReference>
<dbReference type="HOGENOM" id="CLU_052246_2_0_1"/>
<dbReference type="AlphaFoldDB" id="A0A0C9Y722"/>
<dbReference type="InterPro" id="IPR037151">
    <property type="entry name" value="AlkB-like_sf"/>
</dbReference>
<keyword evidence="4" id="KW-1185">Reference proteome</keyword>
<name>A0A0C9Y722_9AGAR</name>
<protein>
    <recommendedName>
        <fullName evidence="2">Fe2OG dioxygenase domain-containing protein</fullName>
    </recommendedName>
</protein>
<feature type="region of interest" description="Disordered" evidence="1">
    <location>
        <begin position="1"/>
        <end position="37"/>
    </location>
</feature>
<evidence type="ECO:0000256" key="1">
    <source>
        <dbReference type="SAM" id="MobiDB-lite"/>
    </source>
</evidence>
<dbReference type="PANTHER" id="PTHR21052">
    <property type="entry name" value="SPERMATOGENESIS ASSOCIATED 11-RELATED"/>
    <property type="match status" value="1"/>
</dbReference>
<proteinExistence type="predicted"/>
<gene>
    <name evidence="3" type="ORF">K443DRAFT_676352</name>
</gene>
<dbReference type="GO" id="GO:0006631">
    <property type="term" value="P:fatty acid metabolic process"/>
    <property type="evidence" value="ECO:0007669"/>
    <property type="project" value="TreeGrafter"/>
</dbReference>
<accession>A0A0C9Y722</accession>
<sequence>MPMLAPSPLRSLGDSSSLTKRKRDYRDDTPTEGLDDFSGTLLLPRSPLVDRRNRKLLRIEIPVQLAPLEADTNISTPDTLALSAKSRSSLFSASDADSVINEDFGDDTTGRATGVIGDRILPALLDAPEIPGLFFTPSLRISQELADAVMAYCMETYFKAPGVNQIMLFERFLLDCDSPSKSTSGFPPILLSLLDTLSSLLRPILLPKTHELLFPERMTQARQAIVNLYQPGEGITPHVDLLGRFGDGIIGVSFGSGCVMRFDKVPSETREQGAGGEDNPRWELYLPERSVIVLSEEARYEWTHGIDERSEDFVSCEDGEDSEEDRSALPPKGRWIGRDVRLSVTFRWLLPGADIVGDGVET</sequence>
<feature type="domain" description="Fe2OG dioxygenase" evidence="2">
    <location>
        <begin position="220"/>
        <end position="350"/>
    </location>
</feature>